<dbReference type="PROSITE" id="PS51071">
    <property type="entry name" value="HTH_RPIR"/>
    <property type="match status" value="1"/>
</dbReference>
<reference evidence="3" key="1">
    <citation type="journal article" date="2019" name="Int. J. Syst. Evol. Microbiol.">
        <title>The Global Catalogue of Microorganisms (GCM) 10K type strain sequencing project: providing services to taxonomists for standard genome sequencing and annotation.</title>
        <authorList>
            <consortium name="The Broad Institute Genomics Platform"/>
            <consortium name="The Broad Institute Genome Sequencing Center for Infectious Disease"/>
            <person name="Wu L."/>
            <person name="Ma J."/>
        </authorList>
    </citation>
    <scope>NUCLEOTIDE SEQUENCE [LARGE SCALE GENOMIC DNA]</scope>
    <source>
        <strain evidence="3">CCUG 67170</strain>
    </source>
</reference>
<organism evidence="2 3">
    <name type="scientific">Streptococcus caprae</name>
    <dbReference type="NCBI Taxonomy" id="1640501"/>
    <lineage>
        <taxon>Bacteria</taxon>
        <taxon>Bacillati</taxon>
        <taxon>Bacillota</taxon>
        <taxon>Bacilli</taxon>
        <taxon>Lactobacillales</taxon>
        <taxon>Streptococcaceae</taxon>
        <taxon>Streptococcus</taxon>
    </lineage>
</organism>
<dbReference type="InterPro" id="IPR047640">
    <property type="entry name" value="RpiR-like"/>
</dbReference>
<protein>
    <submittedName>
        <fullName evidence="2">MurR/RpiR family transcriptional regulator</fullName>
    </submittedName>
</protein>
<dbReference type="InterPro" id="IPR009057">
    <property type="entry name" value="Homeodomain-like_sf"/>
</dbReference>
<dbReference type="PANTHER" id="PTHR30514">
    <property type="entry name" value="GLUCOKINASE"/>
    <property type="match status" value="1"/>
</dbReference>
<dbReference type="Gene3D" id="1.10.10.10">
    <property type="entry name" value="Winged helix-like DNA-binding domain superfamily/Winged helix DNA-binding domain"/>
    <property type="match status" value="1"/>
</dbReference>
<dbReference type="RefSeq" id="WP_380425201.1">
    <property type="nucleotide sequence ID" value="NZ_JBHRZV010000015.1"/>
</dbReference>
<comment type="caution">
    <text evidence="2">The sequence shown here is derived from an EMBL/GenBank/DDBJ whole genome shotgun (WGS) entry which is preliminary data.</text>
</comment>
<sequence>MSFQDVIQDHRNDLSETDWLILSRLEMAEPSQLSIEGLARECHVSTTSIFRFCQKLGLSGFSELKVLLKTKTTKTIENGSQIQQLYHTIVKDIERFDSHELGLRLKAANCFYIYARSEVEIRLAKALQRIFFPLGKPMFILPNEEALVNSLGQLKQEVLCILVIDSQASLPLALQNSFWLQEVYTFLVSDLTYLPILFNDRLLVPNLAGSYDQQPSLTPYILALEMLYLKILLENDTNLQK</sequence>
<dbReference type="InterPro" id="IPR000281">
    <property type="entry name" value="HTH_RpiR"/>
</dbReference>
<evidence type="ECO:0000313" key="2">
    <source>
        <dbReference type="EMBL" id="MFC3927526.1"/>
    </source>
</evidence>
<gene>
    <name evidence="2" type="ORF">ACFORF_02610</name>
</gene>
<name>A0ABV8CTR3_9STRE</name>
<dbReference type="PANTHER" id="PTHR30514:SF1">
    <property type="entry name" value="HTH-TYPE TRANSCRIPTIONAL REGULATOR HEXR-RELATED"/>
    <property type="match status" value="1"/>
</dbReference>
<feature type="domain" description="HTH rpiR-type" evidence="1">
    <location>
        <begin position="1"/>
        <end position="75"/>
    </location>
</feature>
<proteinExistence type="predicted"/>
<dbReference type="InterPro" id="IPR036388">
    <property type="entry name" value="WH-like_DNA-bd_sf"/>
</dbReference>
<accession>A0ABV8CTR3</accession>
<dbReference type="EMBL" id="JBHRZV010000015">
    <property type="protein sequence ID" value="MFC3927526.1"/>
    <property type="molecule type" value="Genomic_DNA"/>
</dbReference>
<dbReference type="Pfam" id="PF01418">
    <property type="entry name" value="HTH_6"/>
    <property type="match status" value="1"/>
</dbReference>
<evidence type="ECO:0000259" key="1">
    <source>
        <dbReference type="PROSITE" id="PS51071"/>
    </source>
</evidence>
<dbReference type="Proteomes" id="UP001595807">
    <property type="component" value="Unassembled WGS sequence"/>
</dbReference>
<keyword evidence="3" id="KW-1185">Reference proteome</keyword>
<evidence type="ECO:0000313" key="3">
    <source>
        <dbReference type="Proteomes" id="UP001595807"/>
    </source>
</evidence>
<dbReference type="SUPFAM" id="SSF46689">
    <property type="entry name" value="Homeodomain-like"/>
    <property type="match status" value="1"/>
</dbReference>